<dbReference type="Pfam" id="PF00994">
    <property type="entry name" value="MoCF_biosynth"/>
    <property type="match status" value="1"/>
</dbReference>
<accession>F1LG03</accession>
<dbReference type="InterPro" id="IPR008284">
    <property type="entry name" value="MoCF_biosynth_CS"/>
</dbReference>
<sequence length="179" mass="19049">MRIAILTVSDSVANGTRIDTSGATLRSLIEASKILPAKTVECCIVADEKQHISDMITELCTRSDVVITTGGTGFAIRDVTPEATLAIIDRRCGGLETALHMRSLQSTPLAALSRLCAGIKGQTLVVNLPGSTKAVKECFEVLEGILPHAVHLIKEDRSNVEETHCSLHSSSVSSSRHSS</sequence>
<dbReference type="PANTHER" id="PTHR43764">
    <property type="entry name" value="MOLYBDENUM COFACTOR BIOSYNTHESIS"/>
    <property type="match status" value="1"/>
</dbReference>
<dbReference type="SMART" id="SM00852">
    <property type="entry name" value="MoCF_biosynth"/>
    <property type="match status" value="1"/>
</dbReference>
<dbReference type="EMBL" id="JI212930">
    <property type="protein sequence ID" value="ADY49057.1"/>
    <property type="molecule type" value="mRNA"/>
</dbReference>
<name>F1LG03_ASCSU</name>
<protein>
    <recommendedName>
        <fullName evidence="3">molybdopterin molybdotransferase</fullName>
        <ecNumber evidence="3">2.10.1.1</ecNumber>
    </recommendedName>
</protein>
<feature type="domain" description="MoaB/Mog" evidence="5">
    <location>
        <begin position="4"/>
        <end position="149"/>
    </location>
</feature>
<dbReference type="InterPro" id="IPR051920">
    <property type="entry name" value="MPT_Adenylyltrnsfr/MoaC-Rel"/>
</dbReference>
<proteinExistence type="evidence at transcript level"/>
<dbReference type="InterPro" id="IPR001453">
    <property type="entry name" value="MoaB/Mog_dom"/>
</dbReference>
<dbReference type="PROSITE" id="PS01078">
    <property type="entry name" value="MOCF_BIOSYNTHESIS_1"/>
    <property type="match status" value="1"/>
</dbReference>
<dbReference type="NCBIfam" id="TIGR00177">
    <property type="entry name" value="molyb_syn"/>
    <property type="match status" value="1"/>
</dbReference>
<dbReference type="PANTHER" id="PTHR43764:SF1">
    <property type="entry name" value="MOLYBDOPTERIN MOLYBDOTRANSFERASE"/>
    <property type="match status" value="1"/>
</dbReference>
<evidence type="ECO:0000256" key="3">
    <source>
        <dbReference type="ARBA" id="ARBA00013269"/>
    </source>
</evidence>
<dbReference type="Gene3D" id="3.40.980.10">
    <property type="entry name" value="MoaB/Mog-like domain"/>
    <property type="match status" value="1"/>
</dbReference>
<evidence type="ECO:0000259" key="5">
    <source>
        <dbReference type="SMART" id="SM00852"/>
    </source>
</evidence>
<organism evidence="6">
    <name type="scientific">Ascaris suum</name>
    <name type="common">Pig roundworm</name>
    <name type="synonym">Ascaris lumbricoides</name>
    <dbReference type="NCBI Taxonomy" id="6253"/>
    <lineage>
        <taxon>Eukaryota</taxon>
        <taxon>Metazoa</taxon>
        <taxon>Ecdysozoa</taxon>
        <taxon>Nematoda</taxon>
        <taxon>Chromadorea</taxon>
        <taxon>Rhabditida</taxon>
        <taxon>Spirurina</taxon>
        <taxon>Ascaridomorpha</taxon>
        <taxon>Ascaridoidea</taxon>
        <taxon>Ascarididae</taxon>
        <taxon>Ascaris</taxon>
    </lineage>
</organism>
<dbReference type="GO" id="GO:0061599">
    <property type="term" value="F:molybdopterin molybdotransferase activity"/>
    <property type="evidence" value="ECO:0007669"/>
    <property type="project" value="UniProtKB-EC"/>
</dbReference>
<dbReference type="SUPFAM" id="SSF53218">
    <property type="entry name" value="Molybdenum cofactor biosynthesis proteins"/>
    <property type="match status" value="1"/>
</dbReference>
<dbReference type="AlphaFoldDB" id="F1LG03"/>
<comment type="similarity">
    <text evidence="2">In the N-terminal section; belongs to the MoaB/Mog family.</text>
</comment>
<keyword evidence="4" id="KW-0501">Molybdenum cofactor biosynthesis</keyword>
<evidence type="ECO:0000256" key="1">
    <source>
        <dbReference type="ARBA" id="ARBA00005046"/>
    </source>
</evidence>
<evidence type="ECO:0000256" key="2">
    <source>
        <dbReference type="ARBA" id="ARBA00007589"/>
    </source>
</evidence>
<evidence type="ECO:0000256" key="4">
    <source>
        <dbReference type="ARBA" id="ARBA00023150"/>
    </source>
</evidence>
<dbReference type="GO" id="GO:0006777">
    <property type="term" value="P:Mo-molybdopterin cofactor biosynthetic process"/>
    <property type="evidence" value="ECO:0007669"/>
    <property type="project" value="UniProtKB-KW"/>
</dbReference>
<comment type="pathway">
    <text evidence="1">Cofactor biosynthesis; molybdopterin biosynthesis.</text>
</comment>
<dbReference type="InterPro" id="IPR036425">
    <property type="entry name" value="MoaB/Mog-like_dom_sf"/>
</dbReference>
<dbReference type="EC" id="2.10.1.1" evidence="3"/>
<reference evidence="6" key="1">
    <citation type="journal article" date="2011" name="Genome Res.">
        <title>Deep small RNA sequencing from the nematode Ascaris reveals conservation, functional diversification, and novel developmental profiles.</title>
        <authorList>
            <person name="Wang J."/>
            <person name="Czech B."/>
            <person name="Crunk A."/>
            <person name="Wallace A."/>
            <person name="Mitreva M."/>
            <person name="Hannon G.J."/>
            <person name="Davis R.E."/>
        </authorList>
    </citation>
    <scope>NUCLEOTIDE SEQUENCE</scope>
</reference>
<evidence type="ECO:0000313" key="6">
    <source>
        <dbReference type="EMBL" id="ADY49057.1"/>
    </source>
</evidence>
<dbReference type="CDD" id="cd00886">
    <property type="entry name" value="MogA_MoaB"/>
    <property type="match status" value="1"/>
</dbReference>